<evidence type="ECO:0000256" key="9">
    <source>
        <dbReference type="RuleBase" id="RU004006"/>
    </source>
</evidence>
<dbReference type="GO" id="GO:0006412">
    <property type="term" value="P:translation"/>
    <property type="evidence" value="ECO:0007669"/>
    <property type="project" value="UniProtKB-UniRule"/>
</dbReference>
<evidence type="ECO:0000313" key="12">
    <source>
        <dbReference type="EMBL" id="OHA64873.1"/>
    </source>
</evidence>
<comment type="subunit">
    <text evidence="7 9">Part of the 50S ribosomal subunit.</text>
</comment>
<dbReference type="InterPro" id="IPR047867">
    <property type="entry name" value="Ribosomal_uL22_bac/org-type"/>
</dbReference>
<gene>
    <name evidence="7" type="primary">rplV</name>
    <name evidence="12" type="ORF">A2672_01660</name>
</gene>
<evidence type="ECO:0000256" key="7">
    <source>
        <dbReference type="HAMAP-Rule" id="MF_01331"/>
    </source>
</evidence>
<dbReference type="InterPro" id="IPR005727">
    <property type="entry name" value="Ribosomal_uL22_bac/chlpt-type"/>
</dbReference>
<evidence type="ECO:0000256" key="4">
    <source>
        <dbReference type="ARBA" id="ARBA00022980"/>
    </source>
</evidence>
<evidence type="ECO:0000256" key="2">
    <source>
        <dbReference type="ARBA" id="ARBA00022730"/>
    </source>
</evidence>
<dbReference type="NCBIfam" id="TIGR01044">
    <property type="entry name" value="rplV_bact"/>
    <property type="match status" value="1"/>
</dbReference>
<evidence type="ECO:0000256" key="6">
    <source>
        <dbReference type="ARBA" id="ARBA00035207"/>
    </source>
</evidence>
<dbReference type="STRING" id="1802448.A2672_01660"/>
<dbReference type="GO" id="GO:0022625">
    <property type="term" value="C:cytosolic large ribosomal subunit"/>
    <property type="evidence" value="ECO:0007669"/>
    <property type="project" value="TreeGrafter"/>
</dbReference>
<dbReference type="Proteomes" id="UP000178065">
    <property type="component" value="Unassembled WGS sequence"/>
</dbReference>
<evidence type="ECO:0000256" key="11">
    <source>
        <dbReference type="SAM" id="MobiDB-lite"/>
    </source>
</evidence>
<dbReference type="AlphaFoldDB" id="A0A1G2QWJ6"/>
<dbReference type="InterPro" id="IPR036394">
    <property type="entry name" value="Ribosomal_uL22_sf"/>
</dbReference>
<name>A0A1G2QWJ6_9BACT</name>
<evidence type="ECO:0000256" key="3">
    <source>
        <dbReference type="ARBA" id="ARBA00022884"/>
    </source>
</evidence>
<evidence type="ECO:0000256" key="10">
    <source>
        <dbReference type="RuleBase" id="RU004008"/>
    </source>
</evidence>
<comment type="caution">
    <text evidence="12">The sequence shown here is derived from an EMBL/GenBank/DDBJ whole genome shotgun (WGS) entry which is preliminary data.</text>
</comment>
<dbReference type="Pfam" id="PF00237">
    <property type="entry name" value="Ribosomal_L22"/>
    <property type="match status" value="1"/>
</dbReference>
<keyword evidence="4 7" id="KW-0689">Ribosomal protein</keyword>
<dbReference type="CDD" id="cd00336">
    <property type="entry name" value="Ribosomal_L22"/>
    <property type="match status" value="1"/>
</dbReference>
<dbReference type="EMBL" id="MHTT01000027">
    <property type="protein sequence ID" value="OHA64873.1"/>
    <property type="molecule type" value="Genomic_DNA"/>
</dbReference>
<dbReference type="PANTHER" id="PTHR13501:SF8">
    <property type="entry name" value="LARGE RIBOSOMAL SUBUNIT PROTEIN UL22M"/>
    <property type="match status" value="1"/>
</dbReference>
<dbReference type="SUPFAM" id="SSF54843">
    <property type="entry name" value="Ribosomal protein L22"/>
    <property type="match status" value="1"/>
</dbReference>
<evidence type="ECO:0000256" key="1">
    <source>
        <dbReference type="ARBA" id="ARBA00009451"/>
    </source>
</evidence>
<dbReference type="InterPro" id="IPR001063">
    <property type="entry name" value="Ribosomal_uL22"/>
</dbReference>
<feature type="region of interest" description="Disordered" evidence="11">
    <location>
        <begin position="116"/>
        <end position="147"/>
    </location>
</feature>
<keyword evidence="3 7" id="KW-0694">RNA-binding</keyword>
<dbReference type="Gene3D" id="3.90.470.10">
    <property type="entry name" value="Ribosomal protein L22/L17"/>
    <property type="match status" value="1"/>
</dbReference>
<comment type="function">
    <text evidence="7">The globular domain of the protein is located near the polypeptide exit tunnel on the outside of the subunit, while an extended beta-hairpin is found that lines the wall of the exit tunnel in the center of the 70S ribosome.</text>
</comment>
<evidence type="ECO:0000313" key="13">
    <source>
        <dbReference type="Proteomes" id="UP000178065"/>
    </source>
</evidence>
<evidence type="ECO:0000256" key="5">
    <source>
        <dbReference type="ARBA" id="ARBA00023274"/>
    </source>
</evidence>
<organism evidence="12 13">
    <name type="scientific">Candidatus Wildermuthbacteria bacterium RIFCSPHIGHO2_01_FULL_49_22b</name>
    <dbReference type="NCBI Taxonomy" id="1802448"/>
    <lineage>
        <taxon>Bacteria</taxon>
        <taxon>Candidatus Wildermuthiibacteriota</taxon>
    </lineage>
</organism>
<evidence type="ECO:0000256" key="8">
    <source>
        <dbReference type="RuleBase" id="RU004005"/>
    </source>
</evidence>
<dbReference type="HAMAP" id="MF_01331_B">
    <property type="entry name" value="Ribosomal_uL22_B"/>
    <property type="match status" value="1"/>
</dbReference>
<proteinExistence type="inferred from homology"/>
<keyword evidence="2 7" id="KW-0699">rRNA-binding</keyword>
<comment type="similarity">
    <text evidence="1 7 8">Belongs to the universal ribosomal protein uL22 family.</text>
</comment>
<accession>A0A1G2QWJ6</accession>
<dbReference type="PANTHER" id="PTHR13501">
    <property type="entry name" value="CHLOROPLAST 50S RIBOSOMAL PROTEIN L22-RELATED"/>
    <property type="match status" value="1"/>
</dbReference>
<reference evidence="12 13" key="1">
    <citation type="journal article" date="2016" name="Nat. Commun.">
        <title>Thousands of microbial genomes shed light on interconnected biogeochemical processes in an aquifer system.</title>
        <authorList>
            <person name="Anantharaman K."/>
            <person name="Brown C.T."/>
            <person name="Hug L.A."/>
            <person name="Sharon I."/>
            <person name="Castelle C.J."/>
            <person name="Probst A.J."/>
            <person name="Thomas B.C."/>
            <person name="Singh A."/>
            <person name="Wilkins M.J."/>
            <person name="Karaoz U."/>
            <person name="Brodie E.L."/>
            <person name="Williams K.H."/>
            <person name="Hubbard S.S."/>
            <person name="Banfield J.F."/>
        </authorList>
    </citation>
    <scope>NUCLEOTIDE SEQUENCE [LARGE SCALE GENOMIC DNA]</scope>
</reference>
<sequence length="168" mass="18982">MKATAKLRYLRMTPRKVRMAADLIRGKKVAEARILLSFAVKHSALPVLKTLNSAVASAKNNFAADEANLYISRIAVNEGPKLKRYRPRARGMAYEIQKKTSYITIEVDELEQKRAKAKKAPAQKAPLTPASAKASTGAVKPRFRPERREIRLREQQGIAQRIFRRKSI</sequence>
<dbReference type="GO" id="GO:0019843">
    <property type="term" value="F:rRNA binding"/>
    <property type="evidence" value="ECO:0007669"/>
    <property type="project" value="UniProtKB-UniRule"/>
</dbReference>
<comment type="function">
    <text evidence="7 10">This protein binds specifically to 23S rRNA; its binding is stimulated by other ribosomal proteins, e.g., L4, L17, and L20. It is important during the early stages of 50S assembly. It makes multiple contacts with different domains of the 23S rRNA in the assembled 50S subunit and ribosome.</text>
</comment>
<protein>
    <recommendedName>
        <fullName evidence="6 7">Large ribosomal subunit protein uL22</fullName>
    </recommendedName>
</protein>
<keyword evidence="5 7" id="KW-0687">Ribonucleoprotein</keyword>
<dbReference type="GO" id="GO:0003735">
    <property type="term" value="F:structural constituent of ribosome"/>
    <property type="evidence" value="ECO:0007669"/>
    <property type="project" value="InterPro"/>
</dbReference>